<name>A0A9P0H5Q2_NEZVI</name>
<dbReference type="SUPFAM" id="SSF90112">
    <property type="entry name" value="Neurotransmitter-gated ion-channel transmembrane pore"/>
    <property type="match status" value="1"/>
</dbReference>
<evidence type="ECO:0000256" key="1">
    <source>
        <dbReference type="ARBA" id="ARBA00004141"/>
    </source>
</evidence>
<dbReference type="EMBL" id="OV725079">
    <property type="protein sequence ID" value="CAH1395909.1"/>
    <property type="molecule type" value="Genomic_DNA"/>
</dbReference>
<dbReference type="PRINTS" id="PR00253">
    <property type="entry name" value="GABAARECEPTR"/>
</dbReference>
<protein>
    <submittedName>
        <fullName evidence="14">Uncharacterized protein</fullName>
    </submittedName>
</protein>
<keyword evidence="15" id="KW-1185">Reference proteome</keyword>
<evidence type="ECO:0000256" key="8">
    <source>
        <dbReference type="ARBA" id="ARBA00023065"/>
    </source>
</evidence>
<dbReference type="InterPro" id="IPR038050">
    <property type="entry name" value="Neuro_actylchol_rec"/>
</dbReference>
<dbReference type="GO" id="GO:0005230">
    <property type="term" value="F:extracellular ligand-gated monoatomic ion channel activity"/>
    <property type="evidence" value="ECO:0007669"/>
    <property type="project" value="InterPro"/>
</dbReference>
<feature type="signal peptide" evidence="11">
    <location>
        <begin position="1"/>
        <end position="19"/>
    </location>
</feature>
<dbReference type="PANTHER" id="PTHR18945">
    <property type="entry name" value="NEUROTRANSMITTER GATED ION CHANNEL"/>
    <property type="match status" value="1"/>
</dbReference>
<dbReference type="PROSITE" id="PS00236">
    <property type="entry name" value="NEUROTR_ION_CHANNEL"/>
    <property type="match status" value="1"/>
</dbReference>
<dbReference type="InterPro" id="IPR006202">
    <property type="entry name" value="Neur_chan_lig-bd"/>
</dbReference>
<feature type="transmembrane region" description="Helical" evidence="11">
    <location>
        <begin position="441"/>
        <end position="460"/>
    </location>
</feature>
<dbReference type="CDD" id="cd19049">
    <property type="entry name" value="LGIC_TM_anion"/>
    <property type="match status" value="1"/>
</dbReference>
<dbReference type="InterPro" id="IPR036719">
    <property type="entry name" value="Neuro-gated_channel_TM_sf"/>
</dbReference>
<evidence type="ECO:0000256" key="6">
    <source>
        <dbReference type="ARBA" id="ARBA00022729"/>
    </source>
</evidence>
<keyword evidence="9 11" id="KW-0472">Membrane</keyword>
<dbReference type="Proteomes" id="UP001152798">
    <property type="component" value="Chromosome 3"/>
</dbReference>
<keyword evidence="3 11" id="KW-0813">Transport</keyword>
<dbReference type="Gene3D" id="2.70.170.10">
    <property type="entry name" value="Neurotransmitter-gated ion-channel ligand-binding domain"/>
    <property type="match status" value="1"/>
</dbReference>
<gene>
    <name evidence="14" type="ORF">NEZAVI_LOCUS6082</name>
</gene>
<keyword evidence="8 11" id="KW-0406">Ion transport</keyword>
<dbReference type="Pfam" id="PF02932">
    <property type="entry name" value="Neur_chan_memb"/>
    <property type="match status" value="1"/>
</dbReference>
<keyword evidence="4" id="KW-1003">Cell membrane</keyword>
<dbReference type="OrthoDB" id="3176171at2759"/>
<evidence type="ECO:0000256" key="7">
    <source>
        <dbReference type="ARBA" id="ARBA00022989"/>
    </source>
</evidence>
<comment type="subcellular location">
    <subcellularLocation>
        <location evidence="2">Cell membrane</location>
    </subcellularLocation>
    <subcellularLocation>
        <location evidence="1">Membrane</location>
        <topology evidence="1">Multi-pass membrane protein</topology>
    </subcellularLocation>
</comment>
<comment type="similarity">
    <text evidence="11">Belongs to the ligand-gated ion channel (TC 1.A.9) family.</text>
</comment>
<feature type="transmembrane region" description="Helical" evidence="11">
    <location>
        <begin position="309"/>
        <end position="328"/>
    </location>
</feature>
<dbReference type="AlphaFoldDB" id="A0A9P0H5Q2"/>
<dbReference type="GO" id="GO:0005254">
    <property type="term" value="F:chloride channel activity"/>
    <property type="evidence" value="ECO:0007669"/>
    <property type="project" value="UniProtKB-ARBA"/>
</dbReference>
<keyword evidence="10 11" id="KW-0407">Ion channel</keyword>
<evidence type="ECO:0000256" key="10">
    <source>
        <dbReference type="ARBA" id="ARBA00023303"/>
    </source>
</evidence>
<dbReference type="InterPro" id="IPR018000">
    <property type="entry name" value="Neurotransmitter_ion_chnl_CS"/>
</dbReference>
<evidence type="ECO:0000313" key="15">
    <source>
        <dbReference type="Proteomes" id="UP001152798"/>
    </source>
</evidence>
<dbReference type="InterPro" id="IPR006029">
    <property type="entry name" value="Neurotrans-gated_channel_TM"/>
</dbReference>
<sequence length="461" mass="52861">MQHLLFVLFSSHLISFSFGQSQCDSSNNSATSIFKFLTSEQRYKKWMIPITKNGDPPVVKIKMYIYHLNAKETSKLDIKMQVLLEMKWEDPRLRYQELSRNVTSINGGKYHIDSIWLPRVIFTNEKDSQKMGTNKKDDFVSILPSGTVLLTTRLMTSMVCLLDLGRFPFDQQICHLNMEGLTNNATGIQLVWDKNTPLQIDGLERSLIEFNILELKKMTSKDFEYSHTKQKYSNLILEMKLTRHFGHYLFNYYLPSELLVIISWFSFWIDPEIVPARVTVGVSTMLTFILLDVTGKSVPRTSQFMANDLWAFICNAFMFLSLAEFAFVNSIDRKKGVEKVHLKKLSSKYILRGGVDTAAGRAKLRRSSSCPSSPEIRRHFARNPKAAQTTFKELKEVSISLGNLVLAAGADKETKIQDTGNSLFTMTPQEIANWIDAKSRIVFPLTFFIFNVVYWVSLIVV</sequence>
<dbReference type="InterPro" id="IPR006028">
    <property type="entry name" value="GABAA/Glycine_rcpt"/>
</dbReference>
<evidence type="ECO:0000313" key="14">
    <source>
        <dbReference type="EMBL" id="CAH1395909.1"/>
    </source>
</evidence>
<dbReference type="GO" id="GO:0004888">
    <property type="term" value="F:transmembrane signaling receptor activity"/>
    <property type="evidence" value="ECO:0007669"/>
    <property type="project" value="InterPro"/>
</dbReference>
<dbReference type="PRINTS" id="PR00252">
    <property type="entry name" value="NRIONCHANNEL"/>
</dbReference>
<evidence type="ECO:0000256" key="5">
    <source>
        <dbReference type="ARBA" id="ARBA00022692"/>
    </source>
</evidence>
<feature type="domain" description="Neurotransmitter-gated ion-channel ligand-binding" evidence="12">
    <location>
        <begin position="35"/>
        <end position="244"/>
    </location>
</feature>
<evidence type="ECO:0000256" key="4">
    <source>
        <dbReference type="ARBA" id="ARBA00022475"/>
    </source>
</evidence>
<accession>A0A9P0H5Q2</accession>
<evidence type="ECO:0000259" key="13">
    <source>
        <dbReference type="Pfam" id="PF02932"/>
    </source>
</evidence>
<dbReference type="SUPFAM" id="SSF63712">
    <property type="entry name" value="Nicotinic receptor ligand binding domain-like"/>
    <property type="match status" value="1"/>
</dbReference>
<evidence type="ECO:0000256" key="3">
    <source>
        <dbReference type="ARBA" id="ARBA00022448"/>
    </source>
</evidence>
<dbReference type="CDD" id="cd18987">
    <property type="entry name" value="LGIC_ECD_anion"/>
    <property type="match status" value="1"/>
</dbReference>
<feature type="domain" description="Neurotransmitter-gated ion-channel transmembrane" evidence="13">
    <location>
        <begin position="253"/>
        <end position="455"/>
    </location>
</feature>
<evidence type="ECO:0000256" key="11">
    <source>
        <dbReference type="RuleBase" id="RU000687"/>
    </source>
</evidence>
<reference evidence="14" key="1">
    <citation type="submission" date="2022-01" db="EMBL/GenBank/DDBJ databases">
        <authorList>
            <person name="King R."/>
        </authorList>
    </citation>
    <scope>NUCLEOTIDE SEQUENCE</scope>
</reference>
<dbReference type="Pfam" id="PF02931">
    <property type="entry name" value="Neur_chan_LBD"/>
    <property type="match status" value="1"/>
</dbReference>
<evidence type="ECO:0000256" key="9">
    <source>
        <dbReference type="ARBA" id="ARBA00023136"/>
    </source>
</evidence>
<dbReference type="GO" id="GO:0099095">
    <property type="term" value="F:ligand-gated monoatomic anion channel activity"/>
    <property type="evidence" value="ECO:0007669"/>
    <property type="project" value="UniProtKB-ARBA"/>
</dbReference>
<dbReference type="GO" id="GO:0005886">
    <property type="term" value="C:plasma membrane"/>
    <property type="evidence" value="ECO:0007669"/>
    <property type="project" value="UniProtKB-SubCell"/>
</dbReference>
<proteinExistence type="inferred from homology"/>
<evidence type="ECO:0000259" key="12">
    <source>
        <dbReference type="Pfam" id="PF02931"/>
    </source>
</evidence>
<keyword evidence="7 11" id="KW-1133">Transmembrane helix</keyword>
<dbReference type="InterPro" id="IPR006201">
    <property type="entry name" value="Neur_channel"/>
</dbReference>
<keyword evidence="5 11" id="KW-0812">Transmembrane</keyword>
<comment type="caution">
    <text evidence="11">Lacks conserved residue(s) required for the propagation of feature annotation.</text>
</comment>
<evidence type="ECO:0000256" key="2">
    <source>
        <dbReference type="ARBA" id="ARBA00004236"/>
    </source>
</evidence>
<feature type="chain" id="PRO_5040528352" evidence="11">
    <location>
        <begin position="20"/>
        <end position="461"/>
    </location>
</feature>
<dbReference type="InterPro" id="IPR036734">
    <property type="entry name" value="Neur_chan_lig-bd_sf"/>
</dbReference>
<keyword evidence="6 11" id="KW-0732">Signal</keyword>
<organism evidence="14 15">
    <name type="scientific">Nezara viridula</name>
    <name type="common">Southern green stink bug</name>
    <name type="synonym">Cimex viridulus</name>
    <dbReference type="NCBI Taxonomy" id="85310"/>
    <lineage>
        <taxon>Eukaryota</taxon>
        <taxon>Metazoa</taxon>
        <taxon>Ecdysozoa</taxon>
        <taxon>Arthropoda</taxon>
        <taxon>Hexapoda</taxon>
        <taxon>Insecta</taxon>
        <taxon>Pterygota</taxon>
        <taxon>Neoptera</taxon>
        <taxon>Paraneoptera</taxon>
        <taxon>Hemiptera</taxon>
        <taxon>Heteroptera</taxon>
        <taxon>Panheteroptera</taxon>
        <taxon>Pentatomomorpha</taxon>
        <taxon>Pentatomoidea</taxon>
        <taxon>Pentatomidae</taxon>
        <taxon>Pentatominae</taxon>
        <taxon>Nezara</taxon>
    </lineage>
</organism>
<dbReference type="Gene3D" id="1.20.58.390">
    <property type="entry name" value="Neurotransmitter-gated ion-channel transmembrane domain"/>
    <property type="match status" value="1"/>
</dbReference>